<evidence type="ECO:0000313" key="1">
    <source>
        <dbReference type="EMBL" id="MFG6460731.1"/>
    </source>
</evidence>
<protein>
    <submittedName>
        <fullName evidence="1">Uncharacterized protein</fullName>
    </submittedName>
</protein>
<proteinExistence type="predicted"/>
<dbReference type="EMBL" id="JBIGHX010000001">
    <property type="protein sequence ID" value="MFG6460731.1"/>
    <property type="molecule type" value="Genomic_DNA"/>
</dbReference>
<evidence type="ECO:0000313" key="2">
    <source>
        <dbReference type="Proteomes" id="UP001606302"/>
    </source>
</evidence>
<dbReference type="Proteomes" id="UP001606302">
    <property type="component" value="Unassembled WGS sequence"/>
</dbReference>
<reference evidence="1 2" key="1">
    <citation type="submission" date="2024-08" db="EMBL/GenBank/DDBJ databases">
        <authorList>
            <person name="Lu H."/>
        </authorList>
    </citation>
    <scope>NUCLEOTIDE SEQUENCE [LARGE SCALE GENOMIC DNA]</scope>
    <source>
        <strain evidence="1 2">DXS20W</strain>
    </source>
</reference>
<sequence>MRFDPDLADFWESSMTLFASFTASEVDIPRIDLHLGAMFCTPRSKALRHAVEIFRKLALAVPLLGVLAGCSAGVPFGPEAEARRAAQERYAKAKALFEERCKTAGVVIRRTVTDVEGIELTKIRQPIPWGGREYFDPMYPEAALAVEYRGNDYINQFLMTESIDWRDPQERGTLNTPDFDAGSKYPLKRGYRFIEYLDPGKGSRFRAQLDSYPPGTNLWGKSPKLIAIASSATQYALDYEDIVNPEDRQLWVAGTVLKVVDKQTGEVIAQLTRYIWDSGFGATSTSRRPWEHAGSRRSQICPSIPGAAQDTSRKFVDAVLIPKQGD</sequence>
<keyword evidence="2" id="KW-1185">Reference proteome</keyword>
<organism evidence="1 2">
    <name type="scientific">Pelomonas lactea</name>
    <dbReference type="NCBI Taxonomy" id="3299030"/>
    <lineage>
        <taxon>Bacteria</taxon>
        <taxon>Pseudomonadati</taxon>
        <taxon>Pseudomonadota</taxon>
        <taxon>Betaproteobacteria</taxon>
        <taxon>Burkholderiales</taxon>
        <taxon>Sphaerotilaceae</taxon>
        <taxon>Roseateles</taxon>
    </lineage>
</organism>
<comment type="caution">
    <text evidence="1">The sequence shown here is derived from an EMBL/GenBank/DDBJ whole genome shotgun (WGS) entry which is preliminary data.</text>
</comment>
<name>A0ABW7GFK4_9BURK</name>
<accession>A0ABW7GFK4</accession>
<gene>
    <name evidence="1" type="ORF">ACG04Q_04040</name>
</gene>